<dbReference type="SMART" id="SM00220">
    <property type="entry name" value="S_TKc"/>
    <property type="match status" value="1"/>
</dbReference>
<dbReference type="CDD" id="cd14014">
    <property type="entry name" value="STKc_PknB_like"/>
    <property type="match status" value="1"/>
</dbReference>
<evidence type="ECO:0000259" key="5">
    <source>
        <dbReference type="PROSITE" id="PS50011"/>
    </source>
</evidence>
<dbReference type="Pfam" id="PF00069">
    <property type="entry name" value="Pkinase"/>
    <property type="match status" value="1"/>
</dbReference>
<dbReference type="AlphaFoldDB" id="A0A5C6DW86"/>
<dbReference type="PANTHER" id="PTHR43289">
    <property type="entry name" value="MITOGEN-ACTIVATED PROTEIN KINASE KINASE KINASE 20-RELATED"/>
    <property type="match status" value="1"/>
</dbReference>
<organism evidence="6 7">
    <name type="scientific">Novipirellula aureliae</name>
    <dbReference type="NCBI Taxonomy" id="2527966"/>
    <lineage>
        <taxon>Bacteria</taxon>
        <taxon>Pseudomonadati</taxon>
        <taxon>Planctomycetota</taxon>
        <taxon>Planctomycetia</taxon>
        <taxon>Pirellulales</taxon>
        <taxon>Pirellulaceae</taxon>
        <taxon>Novipirellula</taxon>
    </lineage>
</organism>
<dbReference type="EC" id="2.7.11.1" evidence="6"/>
<evidence type="ECO:0000313" key="6">
    <source>
        <dbReference type="EMBL" id="TWU41653.1"/>
    </source>
</evidence>
<evidence type="ECO:0000256" key="3">
    <source>
        <dbReference type="ARBA" id="ARBA00022777"/>
    </source>
</evidence>
<dbReference type="InterPro" id="IPR011009">
    <property type="entry name" value="Kinase-like_dom_sf"/>
</dbReference>
<dbReference type="GO" id="GO:0005524">
    <property type="term" value="F:ATP binding"/>
    <property type="evidence" value="ECO:0007669"/>
    <property type="project" value="UniProtKB-KW"/>
</dbReference>
<dbReference type="PROSITE" id="PS00108">
    <property type="entry name" value="PROTEIN_KINASE_ST"/>
    <property type="match status" value="1"/>
</dbReference>
<feature type="domain" description="Protein kinase" evidence="5">
    <location>
        <begin position="1"/>
        <end position="265"/>
    </location>
</feature>
<keyword evidence="3 6" id="KW-0418">Kinase</keyword>
<dbReference type="Gene3D" id="1.10.510.10">
    <property type="entry name" value="Transferase(Phosphotransferase) domain 1"/>
    <property type="match status" value="1"/>
</dbReference>
<dbReference type="GO" id="GO:0004674">
    <property type="term" value="F:protein serine/threonine kinase activity"/>
    <property type="evidence" value="ECO:0007669"/>
    <property type="project" value="UniProtKB-EC"/>
</dbReference>
<dbReference type="PANTHER" id="PTHR43289:SF34">
    <property type="entry name" value="SERINE_THREONINE-PROTEIN KINASE YBDM-RELATED"/>
    <property type="match status" value="1"/>
</dbReference>
<keyword evidence="1 6" id="KW-0808">Transferase</keyword>
<protein>
    <submittedName>
        <fullName evidence="6">Serine/threonine-protein kinase PknB</fullName>
        <ecNumber evidence="6">2.7.11.1</ecNumber>
    </submittedName>
</protein>
<dbReference type="InterPro" id="IPR000719">
    <property type="entry name" value="Prot_kinase_dom"/>
</dbReference>
<keyword evidence="7" id="KW-1185">Reference proteome</keyword>
<accession>A0A5C6DW86</accession>
<dbReference type="Gene3D" id="3.30.200.20">
    <property type="entry name" value="Phosphorylase Kinase, domain 1"/>
    <property type="match status" value="1"/>
</dbReference>
<keyword evidence="4" id="KW-0067">ATP-binding</keyword>
<proteinExistence type="predicted"/>
<sequence>MGAVYLARHDRLQKQVAIKLLPRHHGFDASWRGRFEREMQAVARLSHVGIVTATDAGDADGWHYLVMEYLDGLNLAEIIERVGIIDAAVAASIMRDVCHALACVHQAGLVHRDIKPSNIMLTRDGSVKLLDLGLVFDQQESMTDLRLTTVGHVIGTLAFAAPEQLSDGPTIDARADVYSVGATLFQVLSGRTPHVTDRGIGPLVIEKTSKPPVDIRAIAPEIPRQMADLVRQLLSQDPADRPQHADEVAQRLDAMATDGKVKPLVAKAMRVSRTNTNSAVPSWQPLAQPSLPPPPNRRGWKWVAAAGALFGLMAIIIIIQMGDRTVRIETTDPNINVAIEEAVPNPDAQADANPTLESESVKEVTPAAPEKLFKGRPLKDWANLMLVERDVDTLGDAMTAIAMLADAQDAAEAQSILIAARRFGGWRAVGEGNPSERFMSQLIEQNVEFLMPQPGIEAITRELDEGNENSWAASLFLLNSFNGGSAHFSKLSTWANEPDNRRPATELHRELKDLLHSGKLKDEMGRSNAKGISLLLAIALDAPLEEEPGLHEDIEQILAAGSEVSVSKQLEVRWSTGKSGFATASMSIPQFMAANELGIELPMTLHAAIATSMDPGYRELGNKTYLEVLRAKPKEASDALLLHLPFVAGGGMAVMYGSNQVKRLFTENESFWIEAMPIVTEHSTRPDIWGWILNNLAIDAVRVTSDGGGMGGDPFGDPFKLTEALRNSIEANLQRTQERIAAESFPQPQPATPAHLQGGGMF</sequence>
<dbReference type="PROSITE" id="PS50011">
    <property type="entry name" value="PROTEIN_KINASE_DOM"/>
    <property type="match status" value="1"/>
</dbReference>
<dbReference type="InterPro" id="IPR008271">
    <property type="entry name" value="Ser/Thr_kinase_AS"/>
</dbReference>
<evidence type="ECO:0000313" key="7">
    <source>
        <dbReference type="Proteomes" id="UP000315471"/>
    </source>
</evidence>
<keyword evidence="2" id="KW-0547">Nucleotide-binding</keyword>
<name>A0A5C6DW86_9BACT</name>
<evidence type="ECO:0000256" key="1">
    <source>
        <dbReference type="ARBA" id="ARBA00022679"/>
    </source>
</evidence>
<dbReference type="SUPFAM" id="SSF56112">
    <property type="entry name" value="Protein kinase-like (PK-like)"/>
    <property type="match status" value="1"/>
</dbReference>
<reference evidence="6 7" key="1">
    <citation type="submission" date="2019-02" db="EMBL/GenBank/DDBJ databases">
        <title>Deep-cultivation of Planctomycetes and their phenomic and genomic characterization uncovers novel biology.</title>
        <authorList>
            <person name="Wiegand S."/>
            <person name="Jogler M."/>
            <person name="Boedeker C."/>
            <person name="Pinto D."/>
            <person name="Vollmers J."/>
            <person name="Rivas-Marin E."/>
            <person name="Kohn T."/>
            <person name="Peeters S.H."/>
            <person name="Heuer A."/>
            <person name="Rast P."/>
            <person name="Oberbeckmann S."/>
            <person name="Bunk B."/>
            <person name="Jeske O."/>
            <person name="Meyerdierks A."/>
            <person name="Storesund J.E."/>
            <person name="Kallscheuer N."/>
            <person name="Luecker S."/>
            <person name="Lage O.M."/>
            <person name="Pohl T."/>
            <person name="Merkel B.J."/>
            <person name="Hornburger P."/>
            <person name="Mueller R.-W."/>
            <person name="Bruemmer F."/>
            <person name="Labrenz M."/>
            <person name="Spormann A.M."/>
            <person name="Op Den Camp H."/>
            <person name="Overmann J."/>
            <person name="Amann R."/>
            <person name="Jetten M.S.M."/>
            <person name="Mascher T."/>
            <person name="Medema M.H."/>
            <person name="Devos D.P."/>
            <person name="Kaster A.-K."/>
            <person name="Ovreas L."/>
            <person name="Rohde M."/>
            <person name="Galperin M.Y."/>
            <person name="Jogler C."/>
        </authorList>
    </citation>
    <scope>NUCLEOTIDE SEQUENCE [LARGE SCALE GENOMIC DNA]</scope>
    <source>
        <strain evidence="6 7">Q31b</strain>
    </source>
</reference>
<evidence type="ECO:0000256" key="4">
    <source>
        <dbReference type="ARBA" id="ARBA00022840"/>
    </source>
</evidence>
<comment type="caution">
    <text evidence="6">The sequence shown here is derived from an EMBL/GenBank/DDBJ whole genome shotgun (WGS) entry which is preliminary data.</text>
</comment>
<dbReference type="EMBL" id="SJPY01000004">
    <property type="protein sequence ID" value="TWU41653.1"/>
    <property type="molecule type" value="Genomic_DNA"/>
</dbReference>
<gene>
    <name evidence="6" type="primary">pknB_10</name>
    <name evidence="6" type="ORF">Q31b_31070</name>
</gene>
<dbReference type="Proteomes" id="UP000315471">
    <property type="component" value="Unassembled WGS sequence"/>
</dbReference>
<evidence type="ECO:0000256" key="2">
    <source>
        <dbReference type="ARBA" id="ARBA00022741"/>
    </source>
</evidence>